<keyword evidence="3" id="KW-0611">Plant defense</keyword>
<evidence type="ECO:0000313" key="8">
    <source>
        <dbReference type="EMBL" id="KAF3326692.1"/>
    </source>
</evidence>
<keyword evidence="9" id="KW-1185">Reference proteome</keyword>
<accession>A0A833QS19</accession>
<feature type="region of interest" description="Disordered" evidence="6">
    <location>
        <begin position="70"/>
        <end position="103"/>
    </location>
</feature>
<dbReference type="EMBL" id="SWLB01000018">
    <property type="protein sequence ID" value="KAF3326692.1"/>
    <property type="molecule type" value="Genomic_DNA"/>
</dbReference>
<keyword evidence="2" id="KW-0472">Membrane</keyword>
<reference evidence="8" key="1">
    <citation type="submission" date="2020-01" db="EMBL/GenBank/DDBJ databases">
        <title>Genome sequence of Kobresia littledalei, the first chromosome-level genome in the family Cyperaceae.</title>
        <authorList>
            <person name="Qu G."/>
        </authorList>
    </citation>
    <scope>NUCLEOTIDE SEQUENCE</scope>
    <source>
        <strain evidence="8">C.B.Clarke</strain>
        <tissue evidence="8">Leaf</tissue>
    </source>
</reference>
<comment type="caution">
    <text evidence="8">The sequence shown here is derived from an EMBL/GenBank/DDBJ whole genome shotgun (WGS) entry which is preliminary data.</text>
</comment>
<dbReference type="SUPFAM" id="SSF49764">
    <property type="entry name" value="HSP20-like chaperones"/>
    <property type="match status" value="1"/>
</dbReference>
<dbReference type="Gene3D" id="2.60.40.790">
    <property type="match status" value="1"/>
</dbReference>
<proteinExistence type="inferred from homology"/>
<dbReference type="InterPro" id="IPR008978">
    <property type="entry name" value="HSP20-like_chaperone"/>
</dbReference>
<dbReference type="GO" id="GO:0005886">
    <property type="term" value="C:plasma membrane"/>
    <property type="evidence" value="ECO:0007669"/>
    <property type="project" value="UniProtKB-SubCell"/>
</dbReference>
<evidence type="ECO:0000259" key="7">
    <source>
        <dbReference type="PROSITE" id="PS01031"/>
    </source>
</evidence>
<keyword evidence="2" id="KW-1003">Cell membrane</keyword>
<dbReference type="OrthoDB" id="1431247at2759"/>
<dbReference type="GO" id="GO:0006952">
    <property type="term" value="P:defense response"/>
    <property type="evidence" value="ECO:0007669"/>
    <property type="project" value="UniProtKB-KW"/>
</dbReference>
<dbReference type="PANTHER" id="PTHR43670">
    <property type="entry name" value="HEAT SHOCK PROTEIN 26"/>
    <property type="match status" value="1"/>
</dbReference>
<evidence type="ECO:0000256" key="1">
    <source>
        <dbReference type="ARBA" id="ARBA00004162"/>
    </source>
</evidence>
<comment type="similarity">
    <text evidence="4 5">Belongs to the small heat shock protein (HSP20) family.</text>
</comment>
<evidence type="ECO:0000256" key="2">
    <source>
        <dbReference type="ARBA" id="ARBA00022475"/>
    </source>
</evidence>
<comment type="subcellular location">
    <subcellularLocation>
        <location evidence="1">Cell membrane</location>
        <topology evidence="1">Single-pass membrane protein</topology>
    </subcellularLocation>
</comment>
<sequence>MRETGFKKEQIKVLIDNSGNLRVNGEHPLGENKWIRFRKDFQTTENCNRAEIRAKFENGRVYITLPKLVVDPVPPPREQPTQATAQDKKASEPKLPSTNQNEHSKLANGFYKDQIKVQIDNSGILRVNGKRPMGKNKWIRFRKDFQTTENLQQGRNPCHT</sequence>
<dbReference type="CDD" id="cd00298">
    <property type="entry name" value="ACD_sHsps_p23-like"/>
    <property type="match status" value="1"/>
</dbReference>
<evidence type="ECO:0000256" key="4">
    <source>
        <dbReference type="PROSITE-ProRule" id="PRU00285"/>
    </source>
</evidence>
<organism evidence="8 9">
    <name type="scientific">Carex littledalei</name>
    <dbReference type="NCBI Taxonomy" id="544730"/>
    <lineage>
        <taxon>Eukaryota</taxon>
        <taxon>Viridiplantae</taxon>
        <taxon>Streptophyta</taxon>
        <taxon>Embryophyta</taxon>
        <taxon>Tracheophyta</taxon>
        <taxon>Spermatophyta</taxon>
        <taxon>Magnoliopsida</taxon>
        <taxon>Liliopsida</taxon>
        <taxon>Poales</taxon>
        <taxon>Cyperaceae</taxon>
        <taxon>Cyperoideae</taxon>
        <taxon>Cariceae</taxon>
        <taxon>Carex</taxon>
        <taxon>Carex subgen. Euthyceras</taxon>
    </lineage>
</organism>
<feature type="domain" description="SHSP" evidence="7">
    <location>
        <begin position="1"/>
        <end position="84"/>
    </location>
</feature>
<evidence type="ECO:0000256" key="6">
    <source>
        <dbReference type="SAM" id="MobiDB-lite"/>
    </source>
</evidence>
<gene>
    <name evidence="8" type="ORF">FCM35_KLT08322</name>
</gene>
<dbReference type="Pfam" id="PF00011">
    <property type="entry name" value="HSP20"/>
    <property type="match status" value="1"/>
</dbReference>
<dbReference type="PANTHER" id="PTHR43670:SF132">
    <property type="entry name" value="OS03G0157600 PROTEIN"/>
    <property type="match status" value="1"/>
</dbReference>
<evidence type="ECO:0000256" key="3">
    <source>
        <dbReference type="ARBA" id="ARBA00022821"/>
    </source>
</evidence>
<evidence type="ECO:0000256" key="5">
    <source>
        <dbReference type="RuleBase" id="RU003616"/>
    </source>
</evidence>
<protein>
    <submittedName>
        <fullName evidence="8">Inactive protein RESTRICTED TEV MOVEMENT 2-like protein</fullName>
    </submittedName>
</protein>
<name>A0A833QS19_9POAL</name>
<dbReference type="PROSITE" id="PS01031">
    <property type="entry name" value="SHSP"/>
    <property type="match status" value="1"/>
</dbReference>
<dbReference type="InterPro" id="IPR002068">
    <property type="entry name" value="A-crystallin/Hsp20_dom"/>
</dbReference>
<dbReference type="GO" id="GO:0034605">
    <property type="term" value="P:cellular response to heat"/>
    <property type="evidence" value="ECO:0007669"/>
    <property type="project" value="TreeGrafter"/>
</dbReference>
<dbReference type="Proteomes" id="UP000623129">
    <property type="component" value="Unassembled WGS sequence"/>
</dbReference>
<evidence type="ECO:0000313" key="9">
    <source>
        <dbReference type="Proteomes" id="UP000623129"/>
    </source>
</evidence>
<dbReference type="AlphaFoldDB" id="A0A833QS19"/>